<gene>
    <name evidence="2" type="ORF">NliqN6_0160</name>
</gene>
<name>A0A8H3TMI8_9TREE</name>
<feature type="region of interest" description="Disordered" evidence="1">
    <location>
        <begin position="424"/>
        <end position="443"/>
    </location>
</feature>
<dbReference type="AlphaFoldDB" id="A0A8H3TMI8"/>
<evidence type="ECO:0000313" key="3">
    <source>
        <dbReference type="Proteomes" id="UP000620104"/>
    </source>
</evidence>
<accession>A0A8H3TMI8</accession>
<evidence type="ECO:0000313" key="2">
    <source>
        <dbReference type="EMBL" id="GHJ83758.1"/>
    </source>
</evidence>
<reference evidence="2" key="1">
    <citation type="submission" date="2020-07" db="EMBL/GenBank/DDBJ databases">
        <title>Draft Genome Sequence of a Deep-Sea Yeast, Naganishia (Cryptococcus) liquefaciens strain N6.</title>
        <authorList>
            <person name="Han Y.W."/>
            <person name="Kajitani R."/>
            <person name="Morimoto H."/>
            <person name="Parhat M."/>
            <person name="Tsubouchi H."/>
            <person name="Bakenova O."/>
            <person name="Ogata M."/>
            <person name="Argunhan B."/>
            <person name="Aoki R."/>
            <person name="Kajiwara S."/>
            <person name="Itoh T."/>
            <person name="Iwasaki H."/>
        </authorList>
    </citation>
    <scope>NUCLEOTIDE SEQUENCE</scope>
    <source>
        <strain evidence="2">N6</strain>
    </source>
</reference>
<dbReference type="Proteomes" id="UP000620104">
    <property type="component" value="Unassembled WGS sequence"/>
</dbReference>
<keyword evidence="3" id="KW-1185">Reference proteome</keyword>
<sequence>MYEQECRLVVDKAINAMRSTHLGVQFGAAVLLTFYSGARPSSLFQTNDYNTYLALGDLQITRAFVDGKMVGFDIEVSIRDFKGYLSGQGKLVVYSIQTIGNRGNMMLDFGCWIVSHLHRLKVWEDATPAEIWSDTRLKLTIPDHRVKEPVFRAGKPQGGGISDKPANAHLFNEQLKTMAALCDMVRPGATISWYCIRRGTATTLIEAVGVNKARAEDIRLLKFCNEHNSDDWMASKRLGPLNLDSDEWLRSKQFRQLQLKSDQRLDLYLLSREEYSRRLSVIRQLIKEERYRETDAAVQRLSIEAVLQNKEELAQVSPAHSEIIRRAFTVLESAEPIVSGVASLLTKRDQLQASEKKDLSLAANARPVTIRCAEPPVRLGEVLELNDDDEGHGDDAQEEDLSQLEEVGQLVSVSPYHPELIQIAMSSSPREMKKLARADSPKG</sequence>
<feature type="compositionally biased region" description="Basic and acidic residues" evidence="1">
    <location>
        <begin position="430"/>
        <end position="443"/>
    </location>
</feature>
<evidence type="ECO:0000256" key="1">
    <source>
        <dbReference type="SAM" id="MobiDB-lite"/>
    </source>
</evidence>
<proteinExistence type="predicted"/>
<dbReference type="OrthoDB" id="3037404at2759"/>
<dbReference type="EMBL" id="BLZA01000002">
    <property type="protein sequence ID" value="GHJ83758.1"/>
    <property type="molecule type" value="Genomic_DNA"/>
</dbReference>
<protein>
    <submittedName>
        <fullName evidence="2">Uncharacterized protein</fullName>
    </submittedName>
</protein>
<comment type="caution">
    <text evidence="2">The sequence shown here is derived from an EMBL/GenBank/DDBJ whole genome shotgun (WGS) entry which is preliminary data.</text>
</comment>
<organism evidence="2 3">
    <name type="scientific">Naganishia liquefaciens</name>
    <dbReference type="NCBI Taxonomy" id="104408"/>
    <lineage>
        <taxon>Eukaryota</taxon>
        <taxon>Fungi</taxon>
        <taxon>Dikarya</taxon>
        <taxon>Basidiomycota</taxon>
        <taxon>Agaricomycotina</taxon>
        <taxon>Tremellomycetes</taxon>
        <taxon>Filobasidiales</taxon>
        <taxon>Filobasidiaceae</taxon>
        <taxon>Naganishia</taxon>
    </lineage>
</organism>